<name>A0A0M4T4D4_9GAMM</name>
<organism evidence="2 3">
    <name type="scientific">Psychrobacter urativorans</name>
    <dbReference type="NCBI Taxonomy" id="45610"/>
    <lineage>
        <taxon>Bacteria</taxon>
        <taxon>Pseudomonadati</taxon>
        <taxon>Pseudomonadota</taxon>
        <taxon>Gammaproteobacteria</taxon>
        <taxon>Moraxellales</taxon>
        <taxon>Moraxellaceae</taxon>
        <taxon>Psychrobacter</taxon>
    </lineage>
</organism>
<dbReference type="InterPro" id="IPR006597">
    <property type="entry name" value="Sel1-like"/>
</dbReference>
<accession>A0A0M4T4D4</accession>
<dbReference type="PANTHER" id="PTHR11102:SF160">
    <property type="entry name" value="ERAD-ASSOCIATED E3 UBIQUITIN-PROTEIN LIGASE COMPONENT HRD3"/>
    <property type="match status" value="1"/>
</dbReference>
<protein>
    <recommendedName>
        <fullName evidence="4">Sel1 repeat family protein</fullName>
    </recommendedName>
</protein>
<dbReference type="InterPro" id="IPR011990">
    <property type="entry name" value="TPR-like_helical_dom_sf"/>
</dbReference>
<dbReference type="PANTHER" id="PTHR11102">
    <property type="entry name" value="SEL-1-LIKE PROTEIN"/>
    <property type="match status" value="1"/>
</dbReference>
<dbReference type="SUPFAM" id="SSF81901">
    <property type="entry name" value="HCP-like"/>
    <property type="match status" value="1"/>
</dbReference>
<keyword evidence="1" id="KW-0812">Transmembrane</keyword>
<evidence type="ECO:0008006" key="4">
    <source>
        <dbReference type="Google" id="ProtNLM"/>
    </source>
</evidence>
<feature type="transmembrane region" description="Helical" evidence="1">
    <location>
        <begin position="513"/>
        <end position="530"/>
    </location>
</feature>
<dbReference type="InterPro" id="IPR050767">
    <property type="entry name" value="Sel1_AlgK"/>
</dbReference>
<dbReference type="OrthoDB" id="6429934at2"/>
<evidence type="ECO:0000313" key="3">
    <source>
        <dbReference type="Proteomes" id="UP000059847"/>
    </source>
</evidence>
<proteinExistence type="predicted"/>
<reference evidence="2 3" key="1">
    <citation type="submission" date="2015-09" db="EMBL/GenBank/DDBJ databases">
        <title>Complete genome of Psychrobacter urativorans R10.10B.</title>
        <authorList>
            <person name="See-Too W.S."/>
            <person name="Chan K.G."/>
        </authorList>
    </citation>
    <scope>NUCLEOTIDE SEQUENCE [LARGE SCALE GENOMIC DNA]</scope>
    <source>
        <strain evidence="2 3">R10.10B</strain>
    </source>
</reference>
<evidence type="ECO:0000256" key="1">
    <source>
        <dbReference type="SAM" id="Phobius"/>
    </source>
</evidence>
<keyword evidence="1" id="KW-0472">Membrane</keyword>
<evidence type="ECO:0000313" key="2">
    <source>
        <dbReference type="EMBL" id="ALF60865.1"/>
    </source>
</evidence>
<dbReference type="SMART" id="SM00671">
    <property type="entry name" value="SEL1"/>
    <property type="match status" value="2"/>
</dbReference>
<dbReference type="KEGG" id="pur:AOC03_10530"/>
<dbReference type="Pfam" id="PF08238">
    <property type="entry name" value="Sel1"/>
    <property type="match status" value="2"/>
</dbReference>
<dbReference type="Gene3D" id="1.25.40.10">
    <property type="entry name" value="Tetratricopeptide repeat domain"/>
    <property type="match status" value="1"/>
</dbReference>
<dbReference type="Proteomes" id="UP000059847">
    <property type="component" value="Chromosome"/>
</dbReference>
<keyword evidence="3" id="KW-1185">Reference proteome</keyword>
<dbReference type="STRING" id="45610.AOC03_10530"/>
<keyword evidence="1" id="KW-1133">Transmembrane helix</keyword>
<sequence length="531" mass="58869">MTATSLPKTPLDYMAEGYWQDFLGHRSIAGGIAYEMALRDCELDESLNSLQRVDTLLTQIRRELIRSHTWDEKALLSDERLRNLLVFLAFYAGRVLAQQWQDTPHWYGQFEMRLRYPELPLGVDDFYQHMAVLYSDASANDIKSKKVAPLFFALEPIGMRLFGHIDRQFSAVMGGQVASGLYQAVTELLPSSGMMATKNDVSKKEASTPVNTAINTSPVKSTPINTTLVTEHLNTNQTVVNTAEYIANKQAKAASSSKLSSTAITSHQPTIVEASNNVAATAITTDIVDDNSSSTVLQTASPVLIKEEVINSSPAADLPFQTQTTPLKSVPPTPEVFTQLLTELNEIEVNQTAGHSDYQQACKILDQFEQHIAKQHKPRAQVVFSVSHQAARQQALDLLETSATAGHTAAMLRLAMYELLAEGLTADTEQAKDIGVDWVKQAANQKDSRAQRLLSKMYYQAVGVPQDMNNGKYWLEQAAENGHIEATEVMAQWQQAQSLIITRQQEEHSFKRYQILIAAIVVGALLLIIFV</sequence>
<gene>
    <name evidence="2" type="ORF">AOC03_10530</name>
</gene>
<dbReference type="AlphaFoldDB" id="A0A0M4T4D4"/>
<dbReference type="EMBL" id="CP012678">
    <property type="protein sequence ID" value="ALF60865.1"/>
    <property type="molecule type" value="Genomic_DNA"/>
</dbReference>